<accession>K1TBV7</accession>
<dbReference type="InterPro" id="IPR011115">
    <property type="entry name" value="SecA_DEAD"/>
</dbReference>
<evidence type="ECO:0000313" key="2">
    <source>
        <dbReference type="EMBL" id="EKC63975.1"/>
    </source>
</evidence>
<dbReference type="AlphaFoldDB" id="K1TBV7"/>
<proteinExistence type="predicted"/>
<feature type="non-terminal residue" evidence="2">
    <location>
        <position position="34"/>
    </location>
</feature>
<evidence type="ECO:0000259" key="1">
    <source>
        <dbReference type="Pfam" id="PF07517"/>
    </source>
</evidence>
<dbReference type="Pfam" id="PF07517">
    <property type="entry name" value="SecA_DEAD"/>
    <property type="match status" value="1"/>
</dbReference>
<protein>
    <recommendedName>
        <fullName evidence="1">SecA DEAD-like N-terminal domain-containing protein</fullName>
    </recommendedName>
</protein>
<dbReference type="GO" id="GO:0005524">
    <property type="term" value="F:ATP binding"/>
    <property type="evidence" value="ECO:0007669"/>
    <property type="project" value="InterPro"/>
</dbReference>
<feature type="domain" description="SecA DEAD-like N-terminal" evidence="1">
    <location>
        <begin position="1"/>
        <end position="33"/>
    </location>
</feature>
<name>K1TBV7_9ZZZZ</name>
<dbReference type="EMBL" id="AJWZ01004939">
    <property type="protein sequence ID" value="EKC63975.1"/>
    <property type="molecule type" value="Genomic_DNA"/>
</dbReference>
<organism evidence="2">
    <name type="scientific">human gut metagenome</name>
    <dbReference type="NCBI Taxonomy" id="408170"/>
    <lineage>
        <taxon>unclassified sequences</taxon>
        <taxon>metagenomes</taxon>
        <taxon>organismal metagenomes</taxon>
    </lineage>
</organism>
<sequence length="34" mass="3971">MYKNQIVYITAREAGFDFLRDFVANTPEDCVQTD</sequence>
<dbReference type="GO" id="GO:0017038">
    <property type="term" value="P:protein import"/>
    <property type="evidence" value="ECO:0007669"/>
    <property type="project" value="InterPro"/>
</dbReference>
<dbReference type="InterPro" id="IPR027417">
    <property type="entry name" value="P-loop_NTPase"/>
</dbReference>
<dbReference type="Gene3D" id="3.40.50.300">
    <property type="entry name" value="P-loop containing nucleotide triphosphate hydrolases"/>
    <property type="match status" value="1"/>
</dbReference>
<dbReference type="GO" id="GO:0016020">
    <property type="term" value="C:membrane"/>
    <property type="evidence" value="ECO:0007669"/>
    <property type="project" value="InterPro"/>
</dbReference>
<gene>
    <name evidence="2" type="ORF">OBE_07184</name>
</gene>
<reference evidence="2" key="1">
    <citation type="journal article" date="2013" name="Environ. Microbiol.">
        <title>Microbiota from the distal guts of lean and obese adolescents exhibit partial functional redundancy besides clear differences in community structure.</title>
        <authorList>
            <person name="Ferrer M."/>
            <person name="Ruiz A."/>
            <person name="Lanza F."/>
            <person name="Haange S.B."/>
            <person name="Oberbach A."/>
            <person name="Till H."/>
            <person name="Bargiela R."/>
            <person name="Campoy C."/>
            <person name="Segura M.T."/>
            <person name="Richter M."/>
            <person name="von Bergen M."/>
            <person name="Seifert J."/>
            <person name="Suarez A."/>
        </authorList>
    </citation>
    <scope>NUCLEOTIDE SEQUENCE</scope>
</reference>
<comment type="caution">
    <text evidence="2">The sequence shown here is derived from an EMBL/GenBank/DDBJ whole genome shotgun (WGS) entry which is preliminary data.</text>
</comment>